<organism evidence="3">
    <name type="scientific">Arachis duranensis</name>
    <name type="common">Wild peanut</name>
    <dbReference type="NCBI Taxonomy" id="130453"/>
    <lineage>
        <taxon>Eukaryota</taxon>
        <taxon>Viridiplantae</taxon>
        <taxon>Streptophyta</taxon>
        <taxon>Embryophyta</taxon>
        <taxon>Tracheophyta</taxon>
        <taxon>Spermatophyta</taxon>
        <taxon>Magnoliopsida</taxon>
        <taxon>eudicotyledons</taxon>
        <taxon>Gunneridae</taxon>
        <taxon>Pentapetalae</taxon>
        <taxon>rosids</taxon>
        <taxon>fabids</taxon>
        <taxon>Fabales</taxon>
        <taxon>Fabaceae</taxon>
        <taxon>Papilionoideae</taxon>
        <taxon>50 kb inversion clade</taxon>
        <taxon>dalbergioids sensu lato</taxon>
        <taxon>Dalbergieae</taxon>
        <taxon>Pterocarpus clade</taxon>
        <taxon>Arachis</taxon>
    </lineage>
</organism>
<evidence type="ECO:0000313" key="5">
    <source>
        <dbReference type="RefSeq" id="XP_052108577.1"/>
    </source>
</evidence>
<dbReference type="AlphaFoldDB" id="A0A6P4B6L8"/>
<dbReference type="RefSeq" id="XP_052108576.1">
    <property type="nucleotide sequence ID" value="XM_052252616.1"/>
</dbReference>
<dbReference type="KEGG" id="adu:107462951"/>
<evidence type="ECO:0000313" key="3">
    <source>
        <dbReference type="RefSeq" id="XP_015937126.3"/>
    </source>
</evidence>
<dbReference type="Proteomes" id="UP000515211">
    <property type="component" value="Chromosome 8"/>
</dbReference>
<evidence type="ECO:0000313" key="2">
    <source>
        <dbReference type="Proteomes" id="UP000515211"/>
    </source>
</evidence>
<dbReference type="RefSeq" id="XP_052108577.1">
    <property type="nucleotide sequence ID" value="XM_052252617.1"/>
</dbReference>
<name>A0A6P4B6L8_ARADU</name>
<evidence type="ECO:0000313" key="4">
    <source>
        <dbReference type="RefSeq" id="XP_052108576.1"/>
    </source>
</evidence>
<gene>
    <name evidence="3 4 5" type="primary">LOC107462951</name>
</gene>
<dbReference type="RefSeq" id="XP_015937126.3">
    <property type="nucleotide sequence ID" value="XM_016081640.3"/>
</dbReference>
<accession>A0A6P4B6L8</accession>
<feature type="region of interest" description="Disordered" evidence="1">
    <location>
        <begin position="362"/>
        <end position="395"/>
    </location>
</feature>
<sequence>MMESAETGECLWMVTDDYIFGIRVEKLEKLGKNEDRDWKSHLEQAPFDFCLNLPESSMPDHFIFDSKFFLVGKQTESGTKIYQISYVGGNTLGISEAVETGAIPPLPTEDFLFLANIKDEVYLLELGAVPLLGRKTRLWVLCPNPRPPNWHSAPDPPTEVNSDYCNFPLCFVLNDKFFLHRLSAPGIAYLYDPQPKAWIKLERTSFDPGYALFLRVPSLGDVGDGSVVLTWKVKGLIRGVKYDIQALLVDNNDYCILRHQDLDELCEAIQPSFFDDFSSNLNLVDLGNNKVCVTISGLAEGIPSFCILVVELGLVQEEQQQRFLSVRVLVNRVFDTRPYFLGDRVQVLDTSFLFSLRKGMPRKHPYSKDCISPRKEPKLAGGTNPSNPTTAFEQE</sequence>
<evidence type="ECO:0000256" key="1">
    <source>
        <dbReference type="SAM" id="MobiDB-lite"/>
    </source>
</evidence>
<reference evidence="2" key="1">
    <citation type="journal article" date="2016" name="Nat. Genet.">
        <title>The genome sequences of Arachis duranensis and Arachis ipaensis, the diploid ancestors of cultivated peanut.</title>
        <authorList>
            <person name="Bertioli D.J."/>
            <person name="Cannon S.B."/>
            <person name="Froenicke L."/>
            <person name="Huang G."/>
            <person name="Farmer A.D."/>
            <person name="Cannon E.K."/>
            <person name="Liu X."/>
            <person name="Gao D."/>
            <person name="Clevenger J."/>
            <person name="Dash S."/>
            <person name="Ren L."/>
            <person name="Moretzsohn M.C."/>
            <person name="Shirasawa K."/>
            <person name="Huang W."/>
            <person name="Vidigal B."/>
            <person name="Abernathy B."/>
            <person name="Chu Y."/>
            <person name="Niederhuth C.E."/>
            <person name="Umale P."/>
            <person name="Araujo A.C."/>
            <person name="Kozik A."/>
            <person name="Kim K.D."/>
            <person name="Burow M.D."/>
            <person name="Varshney R.K."/>
            <person name="Wang X."/>
            <person name="Zhang X."/>
            <person name="Barkley N."/>
            <person name="Guimaraes P.M."/>
            <person name="Isobe S."/>
            <person name="Guo B."/>
            <person name="Liao B."/>
            <person name="Stalker H.T."/>
            <person name="Schmitz R.J."/>
            <person name="Scheffler B.E."/>
            <person name="Leal-Bertioli S.C."/>
            <person name="Xun X."/>
            <person name="Jackson S.A."/>
            <person name="Michelmore R."/>
            <person name="Ozias-Akins P."/>
        </authorList>
    </citation>
    <scope>NUCLEOTIDE SEQUENCE [LARGE SCALE GENOMIC DNA]</scope>
    <source>
        <strain evidence="2">cv. V14167</strain>
    </source>
</reference>
<protein>
    <submittedName>
        <fullName evidence="3 4">Uncharacterized protein LOC107462951 isoform X1</fullName>
    </submittedName>
    <submittedName>
        <fullName evidence="5">Uncharacterized protein LOC107462951 isoform X2</fullName>
    </submittedName>
</protein>
<reference evidence="3" key="2">
    <citation type="submission" date="2023-07" db="UniProtKB">
        <authorList>
            <consortium name="RefSeq"/>
        </authorList>
    </citation>
    <scope>IDENTIFICATION</scope>
    <source>
        <tissue evidence="3 4">Whole plant</tissue>
    </source>
</reference>
<keyword evidence="2" id="KW-1185">Reference proteome</keyword>
<feature type="compositionally biased region" description="Polar residues" evidence="1">
    <location>
        <begin position="383"/>
        <end position="395"/>
    </location>
</feature>
<proteinExistence type="predicted"/>
<dbReference type="GeneID" id="107462951"/>